<name>A0A0S2W0V4_9FIRM</name>
<reference evidence="1 3" key="1">
    <citation type="journal article" date="2015" name="Nat. Commun.">
        <title>Production of butyrate from lysine and the Amadori product fructoselysine by a human gut commensal.</title>
        <authorList>
            <person name="Bui T.P."/>
            <person name="Ritari J."/>
            <person name="Boeren S."/>
            <person name="de Waard P."/>
            <person name="Plugge C.M."/>
            <person name="de Vos W.M."/>
        </authorList>
    </citation>
    <scope>NUCLEOTIDE SEQUENCE [LARGE SCALE GENOMIC DNA]</scope>
    <source>
        <strain evidence="1 3">AF211</strain>
    </source>
</reference>
<evidence type="ECO:0000313" key="3">
    <source>
        <dbReference type="Proteomes" id="UP000064844"/>
    </source>
</evidence>
<protein>
    <submittedName>
        <fullName evidence="1">Uncharacterized protein</fullName>
    </submittedName>
</protein>
<dbReference type="EMBL" id="QEKK01000001">
    <property type="protein sequence ID" value="PVY59583.1"/>
    <property type="molecule type" value="Genomic_DNA"/>
</dbReference>
<dbReference type="Proteomes" id="UP000245778">
    <property type="component" value="Unassembled WGS sequence"/>
</dbReference>
<dbReference type="GeneID" id="93228162"/>
<dbReference type="AlphaFoldDB" id="A0A0S2W0V4"/>
<dbReference type="EMBL" id="CP011307">
    <property type="protein sequence ID" value="ALP92879.1"/>
    <property type="molecule type" value="Genomic_DNA"/>
</dbReference>
<sequence>METEERIGPEGYTQAALEALADIALGRKSYPARDKDGREVPCQPTVAERLKALELLSRWSGEAGTGARAEPARIVDDV</sequence>
<proteinExistence type="predicted"/>
<dbReference type="Proteomes" id="UP000064844">
    <property type="component" value="Chromosome"/>
</dbReference>
<dbReference type="KEGG" id="ibu:IB211_00484"/>
<accession>A0A0S2W0V4</accession>
<evidence type="ECO:0000313" key="4">
    <source>
        <dbReference type="Proteomes" id="UP000245778"/>
    </source>
</evidence>
<reference evidence="2 4" key="3">
    <citation type="submission" date="2018-04" db="EMBL/GenBank/DDBJ databases">
        <title>Genomic Encyclopedia of Type Strains, Phase IV (KMG-IV): sequencing the most valuable type-strain genomes for metagenomic binning, comparative biology and taxonomic classification.</title>
        <authorList>
            <person name="Goeker M."/>
        </authorList>
    </citation>
    <scope>NUCLEOTIDE SEQUENCE [LARGE SCALE GENOMIC DNA]</scope>
    <source>
        <strain evidence="2 4">DSM 26588</strain>
    </source>
</reference>
<keyword evidence="3" id="KW-1185">Reference proteome</keyword>
<reference evidence="3" key="2">
    <citation type="submission" date="2015-04" db="EMBL/GenBank/DDBJ databases">
        <title>A butyrogenic pathway from the amino acid lysine in a human gut commensal.</title>
        <authorList>
            <person name="de Vos W.M."/>
            <person name="Bui N.T.P."/>
            <person name="Plugge C.M."/>
            <person name="Ritari J."/>
        </authorList>
    </citation>
    <scope>NUCLEOTIDE SEQUENCE [LARGE SCALE GENOMIC DNA]</scope>
    <source>
        <strain evidence="3">AF211</strain>
    </source>
</reference>
<dbReference type="RefSeq" id="WP_033118888.1">
    <property type="nucleotide sequence ID" value="NZ_CALICV010000130.1"/>
</dbReference>
<organism evidence="1 3">
    <name type="scientific">Intestinimonas butyriciproducens</name>
    <dbReference type="NCBI Taxonomy" id="1297617"/>
    <lineage>
        <taxon>Bacteria</taxon>
        <taxon>Bacillati</taxon>
        <taxon>Bacillota</taxon>
        <taxon>Clostridia</taxon>
        <taxon>Eubacteriales</taxon>
        <taxon>Intestinimonas</taxon>
    </lineage>
</organism>
<evidence type="ECO:0000313" key="2">
    <source>
        <dbReference type="EMBL" id="PVY59583.1"/>
    </source>
</evidence>
<evidence type="ECO:0000313" key="1">
    <source>
        <dbReference type="EMBL" id="ALP92879.1"/>
    </source>
</evidence>
<dbReference type="STRING" id="1297617.IB211_00484"/>
<gene>
    <name evidence="2" type="ORF">C7373_10196</name>
    <name evidence="1" type="ORF">IB211_00484</name>
</gene>